<dbReference type="AlphaFoldDB" id="A0A1D9G253"/>
<keyword evidence="3 7" id="KW-0081">Bacteriolytic enzyme</keyword>
<dbReference type="InterPro" id="IPR023346">
    <property type="entry name" value="Lysozyme-like_dom_sf"/>
</dbReference>
<evidence type="ECO:0000313" key="9">
    <source>
        <dbReference type="Proteomes" id="UP000176944"/>
    </source>
</evidence>
<gene>
    <name evidence="8" type="ORF">BJP36_19070</name>
</gene>
<dbReference type="EC" id="3.2.1.17" evidence="7"/>
<dbReference type="InterPro" id="IPR023347">
    <property type="entry name" value="Lysozyme_dom_sf"/>
</dbReference>
<evidence type="ECO:0000256" key="5">
    <source>
        <dbReference type="ARBA" id="ARBA00023200"/>
    </source>
</evidence>
<protein>
    <recommendedName>
        <fullName evidence="7">Lysozyme</fullName>
        <ecNumber evidence="7">3.2.1.17</ecNumber>
    </recommendedName>
</protein>
<dbReference type="GO" id="GO:0003796">
    <property type="term" value="F:lysozyme activity"/>
    <property type="evidence" value="ECO:0007669"/>
    <property type="project" value="UniProtKB-EC"/>
</dbReference>
<sequence>MSGLTIKDINIDSLSVEERYALDILVNLPVPQVSKLQELMELEVEDVISPIILQNFIELCQECGLDLSEAGVNKFKDANKLGNTGAVRGIIGPQTAQFYFDAIINKVTPELPPGTDRNINQAGLDLVKEFEGLHKRCPDGRVEAYIDPVGIPTIGWGHTAGVRIGDIITVEQGEKLLRQDLESSESTVSNLVKVSLTDNQFSALVSFVFNIGPTAFRRSTLLRKLNQGDVQGAAKEFLRWNKGGGRVLLGLSKRREAERKLFLS</sequence>
<keyword evidence="2 7" id="KW-0929">Antimicrobial</keyword>
<dbReference type="CDD" id="cd00737">
    <property type="entry name" value="lyz_endolysin_autolysin"/>
    <property type="match status" value="1"/>
</dbReference>
<dbReference type="InterPro" id="IPR002196">
    <property type="entry name" value="Glyco_hydro_24"/>
</dbReference>
<accession>A0A1D9G253</accession>
<keyword evidence="6 7" id="KW-0326">Glycosidase</keyword>
<name>A0A1D9G253_MOOP1</name>
<dbReference type="HAMAP" id="MF_04110">
    <property type="entry name" value="ENDOLYSIN_T4"/>
    <property type="match status" value="1"/>
</dbReference>
<evidence type="ECO:0000256" key="7">
    <source>
        <dbReference type="RuleBase" id="RU003788"/>
    </source>
</evidence>
<dbReference type="InterPro" id="IPR033907">
    <property type="entry name" value="Endolysin_autolysin"/>
</dbReference>
<dbReference type="PANTHER" id="PTHR38107:SF3">
    <property type="entry name" value="LYSOZYME RRRD-RELATED"/>
    <property type="match status" value="1"/>
</dbReference>
<dbReference type="PANTHER" id="PTHR38107">
    <property type="match status" value="1"/>
</dbReference>
<dbReference type="Gene3D" id="1.10.530.40">
    <property type="match status" value="1"/>
</dbReference>
<dbReference type="EMBL" id="CP017708">
    <property type="protein sequence ID" value="AOY81698.1"/>
    <property type="molecule type" value="Genomic_DNA"/>
</dbReference>
<dbReference type="SUPFAM" id="SSF53955">
    <property type="entry name" value="Lysozyme-like"/>
    <property type="match status" value="1"/>
</dbReference>
<evidence type="ECO:0000256" key="2">
    <source>
        <dbReference type="ARBA" id="ARBA00022529"/>
    </source>
</evidence>
<keyword evidence="5" id="KW-1035">Host cytoplasm</keyword>
<evidence type="ECO:0000256" key="3">
    <source>
        <dbReference type="ARBA" id="ARBA00022638"/>
    </source>
</evidence>
<dbReference type="InterPro" id="IPR034690">
    <property type="entry name" value="Endolysin_T4_type"/>
</dbReference>
<dbReference type="GO" id="GO:0042742">
    <property type="term" value="P:defense response to bacterium"/>
    <property type="evidence" value="ECO:0007669"/>
    <property type="project" value="UniProtKB-KW"/>
</dbReference>
<organism evidence="8 9">
    <name type="scientific">Moorena producens (strain JHB)</name>
    <dbReference type="NCBI Taxonomy" id="1454205"/>
    <lineage>
        <taxon>Bacteria</taxon>
        <taxon>Bacillati</taxon>
        <taxon>Cyanobacteriota</taxon>
        <taxon>Cyanophyceae</taxon>
        <taxon>Coleofasciculales</taxon>
        <taxon>Coleofasciculaceae</taxon>
        <taxon>Moorena</taxon>
    </lineage>
</organism>
<dbReference type="GO" id="GO:0031640">
    <property type="term" value="P:killing of cells of another organism"/>
    <property type="evidence" value="ECO:0007669"/>
    <property type="project" value="UniProtKB-KW"/>
</dbReference>
<comment type="catalytic activity">
    <reaction evidence="1 7">
        <text>Hydrolysis of (1-&gt;4)-beta-linkages between N-acetylmuramic acid and N-acetyl-D-glucosamine residues in a peptidoglycan and between N-acetyl-D-glucosamine residues in chitodextrins.</text>
        <dbReference type="EC" id="3.2.1.17"/>
    </reaction>
</comment>
<evidence type="ECO:0000313" key="8">
    <source>
        <dbReference type="EMBL" id="AOY81698.1"/>
    </source>
</evidence>
<reference evidence="9" key="1">
    <citation type="submission" date="2016-10" db="EMBL/GenBank/DDBJ databases">
        <title>Comparative genomics uncovers the prolific and rare metabolic potential of the cyanobacterial genus Moorea.</title>
        <authorList>
            <person name="Leao T."/>
            <person name="Castelao G."/>
            <person name="Korobeynikov A."/>
            <person name="Monroe E.A."/>
            <person name="Podell S."/>
            <person name="Glukhov E."/>
            <person name="Allen E."/>
            <person name="Gerwick W.H."/>
            <person name="Gerwick L."/>
        </authorList>
    </citation>
    <scope>NUCLEOTIDE SEQUENCE [LARGE SCALE GENOMIC DNA]</scope>
    <source>
        <strain evidence="9">JHB</strain>
    </source>
</reference>
<comment type="similarity">
    <text evidence="7">Belongs to the glycosyl hydrolase 24 family.</text>
</comment>
<proteinExistence type="inferred from homology"/>
<dbReference type="GO" id="GO:0016998">
    <property type="term" value="P:cell wall macromolecule catabolic process"/>
    <property type="evidence" value="ECO:0007669"/>
    <property type="project" value="InterPro"/>
</dbReference>
<dbReference type="InterPro" id="IPR051018">
    <property type="entry name" value="Bacteriophage_GH24"/>
</dbReference>
<dbReference type="GO" id="GO:0009253">
    <property type="term" value="P:peptidoglycan catabolic process"/>
    <property type="evidence" value="ECO:0007669"/>
    <property type="project" value="InterPro"/>
</dbReference>
<keyword evidence="4 7" id="KW-0378">Hydrolase</keyword>
<dbReference type="Proteomes" id="UP000176944">
    <property type="component" value="Chromosome"/>
</dbReference>
<evidence type="ECO:0000256" key="6">
    <source>
        <dbReference type="ARBA" id="ARBA00023295"/>
    </source>
</evidence>
<evidence type="ECO:0000256" key="1">
    <source>
        <dbReference type="ARBA" id="ARBA00000632"/>
    </source>
</evidence>
<dbReference type="Pfam" id="PF00959">
    <property type="entry name" value="Phage_lysozyme"/>
    <property type="match status" value="1"/>
</dbReference>
<evidence type="ECO:0000256" key="4">
    <source>
        <dbReference type="ARBA" id="ARBA00022801"/>
    </source>
</evidence>